<evidence type="ECO:0000256" key="1">
    <source>
        <dbReference type="SAM" id="MobiDB-lite"/>
    </source>
</evidence>
<evidence type="ECO:0000313" key="3">
    <source>
        <dbReference type="Proteomes" id="UP000238701"/>
    </source>
</evidence>
<dbReference type="EMBL" id="OMOD01000066">
    <property type="protein sequence ID" value="SPF36609.1"/>
    <property type="molecule type" value="Genomic_DNA"/>
</dbReference>
<evidence type="ECO:0008006" key="4">
    <source>
        <dbReference type="Google" id="ProtNLM"/>
    </source>
</evidence>
<name>A0A2U3KAC3_9BACT</name>
<proteinExistence type="predicted"/>
<gene>
    <name evidence="2" type="ORF">SBA1_1580004</name>
</gene>
<organism evidence="2 3">
    <name type="scientific">Candidatus Sulfotelmatobacter kueseliae</name>
    <dbReference type="NCBI Taxonomy" id="2042962"/>
    <lineage>
        <taxon>Bacteria</taxon>
        <taxon>Pseudomonadati</taxon>
        <taxon>Acidobacteriota</taxon>
        <taxon>Terriglobia</taxon>
        <taxon>Terriglobales</taxon>
        <taxon>Candidatus Korobacteraceae</taxon>
        <taxon>Candidatus Sulfotelmatobacter</taxon>
    </lineage>
</organism>
<feature type="region of interest" description="Disordered" evidence="1">
    <location>
        <begin position="492"/>
        <end position="530"/>
    </location>
</feature>
<dbReference type="Proteomes" id="UP000238701">
    <property type="component" value="Unassembled WGS sequence"/>
</dbReference>
<sequence>MLATVLVQDLRIQYNPEREKQLENGHILRSDKDEKEFFADSKDVFIHGLLGDKHYGTCASMPFLYVAIGRRLGYPVTLATTATHFYVRYEEGNGKHLNVEATEHRAFLTPSDDEYKNPWEMHLSDDEVKGMAYLQPLSNKEILGHSLLTRSAVLRSMKQYDKQAETWATAAGYLPETPTWKEIIHDMQLLAKNEGEQERREALWNRVAQLYVPHGAGYAYFQDRKVRLHLLMNYTADAAVIEKAIKNFEDELREYVKPFLEPGDNRNFTLRGEPEQRLVLHYRTASRTDVQIPADYLPPFENRMIPPALSERVADKKLEDGESILAEFWTFYDEQAQARQRAALSATRRRAVQNGTGGSILIAREQVPLEYWEGIPPELEVRLQGLNDPQEIVEEINAYYTQDYARKHGRPPPDETIAKQLAASPAYENVPPHIRNALVSDPAFGYKKLNPPNDDEGRRRWLEEQNAASMREYLQRVNPSQSRIRIVPSSVLNADQQPLTPPQPPQNSQNSLLTPVPPVQDNPKNGKGQP</sequence>
<reference evidence="3" key="1">
    <citation type="submission" date="2018-02" db="EMBL/GenBank/DDBJ databases">
        <authorList>
            <person name="Hausmann B."/>
        </authorList>
    </citation>
    <scope>NUCLEOTIDE SEQUENCE [LARGE SCALE GENOMIC DNA]</scope>
    <source>
        <strain evidence="3">Peat soil MAG SbA1</strain>
    </source>
</reference>
<evidence type="ECO:0000313" key="2">
    <source>
        <dbReference type="EMBL" id="SPF36609.1"/>
    </source>
</evidence>
<dbReference type="AlphaFoldDB" id="A0A2U3KAC3"/>
<accession>A0A2U3KAC3</accession>
<protein>
    <recommendedName>
        <fullName evidence="4">Protein SirB1 N-terminal domain-containing protein</fullName>
    </recommendedName>
</protein>